<dbReference type="InterPro" id="IPR001173">
    <property type="entry name" value="Glyco_trans_2-like"/>
</dbReference>
<reference evidence="6 7" key="1">
    <citation type="submission" date="2015-04" db="EMBL/GenBank/DDBJ databases">
        <title>Whole genome shotgun sequence of Flavihumibacter petaseus NBRC 106054.</title>
        <authorList>
            <person name="Miyazawa S."/>
            <person name="Hosoyama A."/>
            <person name="Hashimoto M."/>
            <person name="Noguchi M."/>
            <person name="Tsuchikane K."/>
            <person name="Ohji S."/>
            <person name="Yamazoe A."/>
            <person name="Ichikawa N."/>
            <person name="Kimura A."/>
            <person name="Fujita N."/>
        </authorList>
    </citation>
    <scope>NUCLEOTIDE SEQUENCE [LARGE SCALE GENOMIC DNA]</scope>
    <source>
        <strain evidence="6 7">NBRC 106054</strain>
    </source>
</reference>
<proteinExistence type="inferred from homology"/>
<dbReference type="PANTHER" id="PTHR43179">
    <property type="entry name" value="RHAMNOSYLTRANSFERASE WBBL"/>
    <property type="match status" value="1"/>
</dbReference>
<dbReference type="STRING" id="1220578.FPE01S_02_08190"/>
<accession>A0A0E9N1R1</accession>
<evidence type="ECO:0000256" key="3">
    <source>
        <dbReference type="ARBA" id="ARBA00022679"/>
    </source>
</evidence>
<dbReference type="Proteomes" id="UP000033121">
    <property type="component" value="Unassembled WGS sequence"/>
</dbReference>
<evidence type="ECO:0000256" key="4">
    <source>
        <dbReference type="SAM" id="Phobius"/>
    </source>
</evidence>
<feature type="transmembrane region" description="Helical" evidence="4">
    <location>
        <begin position="241"/>
        <end position="259"/>
    </location>
</feature>
<gene>
    <name evidence="6" type="ORF">FPE01S_02_08190</name>
</gene>
<name>A0A0E9N1R1_9BACT</name>
<dbReference type="GO" id="GO:0016757">
    <property type="term" value="F:glycosyltransferase activity"/>
    <property type="evidence" value="ECO:0007669"/>
    <property type="project" value="UniProtKB-KW"/>
</dbReference>
<dbReference type="SUPFAM" id="SSF53448">
    <property type="entry name" value="Nucleotide-diphospho-sugar transferases"/>
    <property type="match status" value="1"/>
</dbReference>
<keyword evidence="2" id="KW-0328">Glycosyltransferase</keyword>
<evidence type="ECO:0000313" key="7">
    <source>
        <dbReference type="Proteomes" id="UP000033121"/>
    </source>
</evidence>
<organism evidence="6 7">
    <name type="scientific">Flavihumibacter petaseus NBRC 106054</name>
    <dbReference type="NCBI Taxonomy" id="1220578"/>
    <lineage>
        <taxon>Bacteria</taxon>
        <taxon>Pseudomonadati</taxon>
        <taxon>Bacteroidota</taxon>
        <taxon>Chitinophagia</taxon>
        <taxon>Chitinophagales</taxon>
        <taxon>Chitinophagaceae</taxon>
        <taxon>Flavihumibacter</taxon>
    </lineage>
</organism>
<dbReference type="Gene3D" id="3.90.550.10">
    <property type="entry name" value="Spore Coat Polysaccharide Biosynthesis Protein SpsA, Chain A"/>
    <property type="match status" value="1"/>
</dbReference>
<comment type="similarity">
    <text evidence="1">Belongs to the glycosyltransferase 2 family.</text>
</comment>
<keyword evidence="4" id="KW-0812">Transmembrane</keyword>
<dbReference type="RefSeq" id="WP_046369547.1">
    <property type="nucleotide sequence ID" value="NZ_BBWV01000002.1"/>
</dbReference>
<evidence type="ECO:0000313" key="6">
    <source>
        <dbReference type="EMBL" id="GAO43713.1"/>
    </source>
</evidence>
<comment type="caution">
    <text evidence="6">The sequence shown here is derived from an EMBL/GenBank/DDBJ whole genome shotgun (WGS) entry which is preliminary data.</text>
</comment>
<dbReference type="InterPro" id="IPR029044">
    <property type="entry name" value="Nucleotide-diphossugar_trans"/>
</dbReference>
<dbReference type="Pfam" id="PF00535">
    <property type="entry name" value="Glycos_transf_2"/>
    <property type="match status" value="1"/>
</dbReference>
<keyword evidence="3 6" id="KW-0808">Transferase</keyword>
<evidence type="ECO:0000256" key="1">
    <source>
        <dbReference type="ARBA" id="ARBA00006739"/>
    </source>
</evidence>
<keyword evidence="4" id="KW-0472">Membrane</keyword>
<dbReference type="EMBL" id="BBWV01000002">
    <property type="protein sequence ID" value="GAO43713.1"/>
    <property type="molecule type" value="Genomic_DNA"/>
</dbReference>
<sequence length="305" mass="35200">MAGISIIIITYNRPEDTLALLECLRQFNHQEQYLREIILLNNASTVDYTAVSQFAAQQPGWPLRLMDAPENLGVSRGRNYAAAKAEGNILLFLDDDVLIEDRELLPKVAGAFKHEVPGGHPLGVICCKVLYAENREMQVNAFPHKQFEGYRDKSFFLTSYYVGCAHAILHEAWRKAGPYPEDFFYGMEEYDESYRLLDAGYRIAYDASLVILHKESPQGRKPRAEQLQHMWLNKSKVARKYLPGIYFITTAVAWSVFFLRRSGYDWKRFFSGWSAVAAIPRKLKPQRVGTETKRYLRSVKARLWF</sequence>
<evidence type="ECO:0000256" key="2">
    <source>
        <dbReference type="ARBA" id="ARBA00022676"/>
    </source>
</evidence>
<protein>
    <submittedName>
        <fullName evidence="6">Putative glycosyltransferase</fullName>
    </submittedName>
</protein>
<dbReference type="AlphaFoldDB" id="A0A0E9N1R1"/>
<feature type="domain" description="Glycosyltransferase 2-like" evidence="5">
    <location>
        <begin position="5"/>
        <end position="171"/>
    </location>
</feature>
<dbReference type="OrthoDB" id="1143197at2"/>
<keyword evidence="4" id="KW-1133">Transmembrane helix</keyword>
<keyword evidence="7" id="KW-1185">Reference proteome</keyword>
<evidence type="ECO:0000259" key="5">
    <source>
        <dbReference type="Pfam" id="PF00535"/>
    </source>
</evidence>
<dbReference type="PANTHER" id="PTHR43179:SF12">
    <property type="entry name" value="GALACTOFURANOSYLTRANSFERASE GLFT2"/>
    <property type="match status" value="1"/>
</dbReference>